<dbReference type="EMBL" id="MAYH01000048">
    <property type="protein sequence ID" value="OCA69061.1"/>
    <property type="molecule type" value="Genomic_DNA"/>
</dbReference>
<keyword evidence="6" id="KW-1185">Reference proteome</keyword>
<evidence type="ECO:0000313" key="5">
    <source>
        <dbReference type="EMBL" id="OCA69061.1"/>
    </source>
</evidence>
<proteinExistence type="predicted"/>
<dbReference type="PROSITE" id="PS01124">
    <property type="entry name" value="HTH_ARAC_FAMILY_2"/>
    <property type="match status" value="1"/>
</dbReference>
<evidence type="ECO:0000256" key="2">
    <source>
        <dbReference type="ARBA" id="ARBA00023125"/>
    </source>
</evidence>
<dbReference type="PANTHER" id="PTHR43280:SF32">
    <property type="entry name" value="TRANSCRIPTIONAL REGULATORY PROTEIN"/>
    <property type="match status" value="1"/>
</dbReference>
<dbReference type="SMART" id="SM00342">
    <property type="entry name" value="HTH_ARAC"/>
    <property type="match status" value="1"/>
</dbReference>
<dbReference type="Pfam" id="PF12833">
    <property type="entry name" value="HTH_18"/>
    <property type="match status" value="1"/>
</dbReference>
<evidence type="ECO:0000259" key="4">
    <source>
        <dbReference type="PROSITE" id="PS01124"/>
    </source>
</evidence>
<dbReference type="GO" id="GO:0043565">
    <property type="term" value="F:sequence-specific DNA binding"/>
    <property type="evidence" value="ECO:0007669"/>
    <property type="project" value="InterPro"/>
</dbReference>
<feature type="domain" description="HTH araC/xylS-type" evidence="4">
    <location>
        <begin position="135"/>
        <end position="233"/>
    </location>
</feature>
<keyword evidence="2" id="KW-0238">DNA-binding</keyword>
<name>A0A1B8ZBQ9_9FLAO</name>
<keyword evidence="3" id="KW-0804">Transcription</keyword>
<comment type="caution">
    <text evidence="5">The sequence shown here is derived from an EMBL/GenBank/DDBJ whole genome shotgun (WGS) entry which is preliminary data.</text>
</comment>
<gene>
    <name evidence="5" type="ORF">BBI01_17775</name>
</gene>
<accession>A0A1B8ZBQ9</accession>
<evidence type="ECO:0000313" key="6">
    <source>
        <dbReference type="Proteomes" id="UP000092651"/>
    </source>
</evidence>
<dbReference type="Proteomes" id="UP000092651">
    <property type="component" value="Unassembled WGS sequence"/>
</dbReference>
<keyword evidence="1" id="KW-0805">Transcription regulation</keyword>
<dbReference type="GO" id="GO:0003700">
    <property type="term" value="F:DNA-binding transcription factor activity"/>
    <property type="evidence" value="ECO:0007669"/>
    <property type="project" value="InterPro"/>
</dbReference>
<dbReference type="InterPro" id="IPR018060">
    <property type="entry name" value="HTH_AraC"/>
</dbReference>
<evidence type="ECO:0000256" key="3">
    <source>
        <dbReference type="ARBA" id="ARBA00023163"/>
    </source>
</evidence>
<organism evidence="5 6">
    <name type="scientific">Chryseobacterium artocarpi</name>
    <dbReference type="NCBI Taxonomy" id="1414727"/>
    <lineage>
        <taxon>Bacteria</taxon>
        <taxon>Pseudomonadati</taxon>
        <taxon>Bacteroidota</taxon>
        <taxon>Flavobacteriia</taxon>
        <taxon>Flavobacteriales</taxon>
        <taxon>Weeksellaceae</taxon>
        <taxon>Chryseobacterium group</taxon>
        <taxon>Chryseobacterium</taxon>
    </lineage>
</organism>
<reference evidence="5 6" key="1">
    <citation type="submission" date="2016-07" db="EMBL/GenBank/DDBJ databases">
        <authorList>
            <person name="Jeong J.-J."/>
            <person name="Kim D.W."/>
            <person name="Sang M.K."/>
            <person name="Choi I.-G."/>
            <person name="Kim K.D."/>
        </authorList>
    </citation>
    <scope>NUCLEOTIDE SEQUENCE [LARGE SCALE GENOMIC DNA]</scope>
    <source>
        <strain evidence="5 6">UTM-3</strain>
    </source>
</reference>
<protein>
    <recommendedName>
        <fullName evidence="4">HTH araC/xylS-type domain-containing protein</fullName>
    </recommendedName>
</protein>
<evidence type="ECO:0000256" key="1">
    <source>
        <dbReference type="ARBA" id="ARBA00023015"/>
    </source>
</evidence>
<dbReference type="AlphaFoldDB" id="A0A1B8ZBQ9"/>
<dbReference type="PANTHER" id="PTHR43280">
    <property type="entry name" value="ARAC-FAMILY TRANSCRIPTIONAL REGULATOR"/>
    <property type="match status" value="1"/>
</dbReference>
<dbReference type="SUPFAM" id="SSF46689">
    <property type="entry name" value="Homeodomain-like"/>
    <property type="match status" value="1"/>
</dbReference>
<sequence>MDGEEIIHKVDTLATFTPSTIIEGLEISEDYRCLLVIFQKSFLVETLNNIHFLERFRFLSKNGIQCKPLKEVEKDRLTSAIEIMLVKQKDKIHPFRRDIIRSLIIILLYEIENMIEADFKDQNLNNSFGKEKIFSNYQQLLKENYYKERKLDFYATKLNISKQALTNIVKNKTGRSAKKLIEEMILSHAKILLKTGKYNVSEVATLLHYNNLEEFSRFFKKNSETTPLKFSKE</sequence>
<dbReference type="InterPro" id="IPR009057">
    <property type="entry name" value="Homeodomain-like_sf"/>
</dbReference>
<dbReference type="Gene3D" id="1.10.10.60">
    <property type="entry name" value="Homeodomain-like"/>
    <property type="match status" value="1"/>
</dbReference>